<dbReference type="Proteomes" id="UP001465447">
    <property type="component" value="Plasmid pMP8659_4"/>
</dbReference>
<reference evidence="1 2" key="1">
    <citation type="submission" date="2023-04" db="EMBL/GenBank/DDBJ databases">
        <title>Macrococci isolated from food, foodproducing animals, and human clinical materials.</title>
        <authorList>
            <person name="Maslanova I."/>
            <person name="Svec P."/>
            <person name="Sedlacek I."/>
            <person name="Novakova D."/>
            <person name="Keller J.E."/>
            <person name="Schwendener S."/>
            <person name="Finstrlova A."/>
            <person name="Botka T."/>
            <person name="Kovarovic V."/>
            <person name="Petras P."/>
            <person name="Perreten V."/>
            <person name="Pantucek R."/>
        </authorList>
    </citation>
    <scope>NUCLEOTIDE SEQUENCE [LARGE SCALE GENOMIC DNA]</scope>
    <source>
        <strain evidence="1 2">CCM 8659</strain>
        <plasmid evidence="1 2">pMP8659_4</plasmid>
    </source>
</reference>
<dbReference type="KEGG" id="mpsh:QA539_10880"/>
<evidence type="ECO:0000313" key="2">
    <source>
        <dbReference type="Proteomes" id="UP001465447"/>
    </source>
</evidence>
<dbReference type="RefSeq" id="WP_419895624.1">
    <property type="nucleotide sequence ID" value="NZ_CP124595.1"/>
</dbReference>
<dbReference type="AlphaFoldDB" id="A0AAU6RPG3"/>
<gene>
    <name evidence="1" type="ORF">QA539_10880</name>
</gene>
<proteinExistence type="predicted"/>
<accession>A0AAU6RPG3</accession>
<sequence length="98" mass="11518">MEFNYEVETRLNNALKANTPGQFYAINKGETSEQIWNTTAAALTAIQFKYPEKQNEINKFLEKYNELLVTEKTTFEYNIDKTIQENFLQELDNILKDV</sequence>
<keyword evidence="2" id="KW-1185">Reference proteome</keyword>
<geneLocation type="plasmid" evidence="1 2">
    <name>pMP8659_4</name>
</geneLocation>
<organism evidence="1 2">
    <name type="scientific">Macrococcus psychrotolerans</name>
    <dbReference type="NCBI Taxonomy" id="3039389"/>
    <lineage>
        <taxon>Bacteria</taxon>
        <taxon>Bacillati</taxon>
        <taxon>Bacillota</taxon>
        <taxon>Bacilli</taxon>
        <taxon>Bacillales</taxon>
        <taxon>Staphylococcaceae</taxon>
        <taxon>Macrococcus</taxon>
    </lineage>
</organism>
<dbReference type="EMBL" id="CP124595">
    <property type="protein sequence ID" value="WZE72004.1"/>
    <property type="molecule type" value="Genomic_DNA"/>
</dbReference>
<evidence type="ECO:0000313" key="1">
    <source>
        <dbReference type="EMBL" id="WZE72004.1"/>
    </source>
</evidence>
<name>A0AAU6RPG3_9STAP</name>
<protein>
    <submittedName>
        <fullName evidence="1">Uncharacterized protein</fullName>
    </submittedName>
</protein>
<keyword evidence="1" id="KW-0614">Plasmid</keyword>